<dbReference type="InterPro" id="IPR017972">
    <property type="entry name" value="Cyt_P450_CS"/>
</dbReference>
<comment type="similarity">
    <text evidence="3 10">Belongs to the cytochrome P450 family.</text>
</comment>
<dbReference type="EMBL" id="ML179123">
    <property type="protein sequence ID" value="THU99237.1"/>
    <property type="molecule type" value="Genomic_DNA"/>
</dbReference>
<dbReference type="AlphaFoldDB" id="A0A4S8M9Y7"/>
<accession>A0A4S8M9Y7</accession>
<dbReference type="SUPFAM" id="SSF48264">
    <property type="entry name" value="Cytochrome P450"/>
    <property type="match status" value="1"/>
</dbReference>
<dbReference type="GO" id="GO:0016705">
    <property type="term" value="F:oxidoreductase activity, acting on paired donors, with incorporation or reduction of molecular oxygen"/>
    <property type="evidence" value="ECO:0007669"/>
    <property type="project" value="InterPro"/>
</dbReference>
<evidence type="ECO:0000256" key="4">
    <source>
        <dbReference type="ARBA" id="ARBA00022617"/>
    </source>
</evidence>
<dbReference type="CDD" id="cd11065">
    <property type="entry name" value="CYP64-like"/>
    <property type="match status" value="1"/>
</dbReference>
<sequence>MVARPLFQAPLYQALLVGCIIGGTLYAYFRRRKPYPCPPGPPPLPIVGNILDLPSDFPWLTFMQWSEKYHSDILHFTVGGSSTIVLNSMEAATELLEKRGKIYSSRPDFPMLKFAGYEWSFTTMPYGPRWSALRRLVTREFNANLPERYEPQAEKAVYTMIEKLLDDPANLVRHIRHMTATVIMDVTYGIKVRSSDDPYVKEAEEGVEGFVSAAIPGTFWLDYFPFLKYVPSWMPGASFQNKAEKWRKATSVMVNRPFENVKEQMAKGSLDPCFVYHCLQSGDLDDDDGLLQEKTVRQQDIKDAAANMFGAGTDTIVTAIRSFFLAMLLYPDIQHKAQKELDQVVGSERLPEFGDRENMPYITALMYEIFRSQPVNPLGIAHLSTEDDVYKGYFISKNSIVIGNVWSMFHDPKTYPDPDKFNPDRWMIKNPISGSEKLNPDMREPVAHFGFGRRLCPGKHLATSSIWITIASVLSVYNISKVDGEPEPTGEYRSSLVNAPAPFKCQIKPRTLEREKLVLSLHALGS</sequence>
<evidence type="ECO:0000313" key="13">
    <source>
        <dbReference type="Proteomes" id="UP000297245"/>
    </source>
</evidence>
<dbReference type="GO" id="GO:0004497">
    <property type="term" value="F:monooxygenase activity"/>
    <property type="evidence" value="ECO:0007669"/>
    <property type="project" value="UniProtKB-KW"/>
</dbReference>
<evidence type="ECO:0000256" key="11">
    <source>
        <dbReference type="SAM" id="Phobius"/>
    </source>
</evidence>
<comment type="pathway">
    <text evidence="2">Secondary metabolite biosynthesis.</text>
</comment>
<dbReference type="Pfam" id="PF00067">
    <property type="entry name" value="p450"/>
    <property type="match status" value="1"/>
</dbReference>
<keyword evidence="11" id="KW-0812">Transmembrane</keyword>
<keyword evidence="8 10" id="KW-0503">Monooxygenase</keyword>
<evidence type="ECO:0000256" key="7">
    <source>
        <dbReference type="ARBA" id="ARBA00023004"/>
    </source>
</evidence>
<evidence type="ECO:0000256" key="8">
    <source>
        <dbReference type="ARBA" id="ARBA00023033"/>
    </source>
</evidence>
<dbReference type="PANTHER" id="PTHR46300:SF7">
    <property type="entry name" value="P450, PUTATIVE (EUROFUNG)-RELATED"/>
    <property type="match status" value="1"/>
</dbReference>
<keyword evidence="11" id="KW-0472">Membrane</keyword>
<keyword evidence="7 9" id="KW-0408">Iron</keyword>
<evidence type="ECO:0000256" key="9">
    <source>
        <dbReference type="PIRSR" id="PIRSR602401-1"/>
    </source>
</evidence>
<evidence type="ECO:0000256" key="3">
    <source>
        <dbReference type="ARBA" id="ARBA00010617"/>
    </source>
</evidence>
<evidence type="ECO:0000256" key="6">
    <source>
        <dbReference type="ARBA" id="ARBA00023002"/>
    </source>
</evidence>
<dbReference type="InterPro" id="IPR002401">
    <property type="entry name" value="Cyt_P450_E_grp-I"/>
</dbReference>
<dbReference type="InterPro" id="IPR050364">
    <property type="entry name" value="Cytochrome_P450_fung"/>
</dbReference>
<keyword evidence="11" id="KW-1133">Transmembrane helix</keyword>
<dbReference type="Gene3D" id="1.10.630.10">
    <property type="entry name" value="Cytochrome P450"/>
    <property type="match status" value="1"/>
</dbReference>
<gene>
    <name evidence="12" type="ORF">K435DRAFT_752133</name>
</gene>
<name>A0A4S8M9Y7_DENBC</name>
<keyword evidence="13" id="KW-1185">Reference proteome</keyword>
<dbReference type="InterPro" id="IPR001128">
    <property type="entry name" value="Cyt_P450"/>
</dbReference>
<dbReference type="GO" id="GO:0020037">
    <property type="term" value="F:heme binding"/>
    <property type="evidence" value="ECO:0007669"/>
    <property type="project" value="InterPro"/>
</dbReference>
<protein>
    <submittedName>
        <fullName evidence="12">Cytochrome P450</fullName>
    </submittedName>
</protein>
<evidence type="ECO:0000313" key="12">
    <source>
        <dbReference type="EMBL" id="THU99237.1"/>
    </source>
</evidence>
<keyword evidence="5 9" id="KW-0479">Metal-binding</keyword>
<organism evidence="12 13">
    <name type="scientific">Dendrothele bispora (strain CBS 962.96)</name>
    <dbReference type="NCBI Taxonomy" id="1314807"/>
    <lineage>
        <taxon>Eukaryota</taxon>
        <taxon>Fungi</taxon>
        <taxon>Dikarya</taxon>
        <taxon>Basidiomycota</taxon>
        <taxon>Agaricomycotina</taxon>
        <taxon>Agaricomycetes</taxon>
        <taxon>Agaricomycetidae</taxon>
        <taxon>Agaricales</taxon>
        <taxon>Agaricales incertae sedis</taxon>
        <taxon>Dendrothele</taxon>
    </lineage>
</organism>
<evidence type="ECO:0000256" key="5">
    <source>
        <dbReference type="ARBA" id="ARBA00022723"/>
    </source>
</evidence>
<dbReference type="PROSITE" id="PS51257">
    <property type="entry name" value="PROKAR_LIPOPROTEIN"/>
    <property type="match status" value="1"/>
</dbReference>
<keyword evidence="6 10" id="KW-0560">Oxidoreductase</keyword>
<dbReference type="InterPro" id="IPR036396">
    <property type="entry name" value="Cyt_P450_sf"/>
</dbReference>
<evidence type="ECO:0000256" key="1">
    <source>
        <dbReference type="ARBA" id="ARBA00001971"/>
    </source>
</evidence>
<keyword evidence="4 9" id="KW-0349">Heme</keyword>
<dbReference type="PRINTS" id="PR00463">
    <property type="entry name" value="EP450I"/>
</dbReference>
<evidence type="ECO:0000256" key="2">
    <source>
        <dbReference type="ARBA" id="ARBA00005179"/>
    </source>
</evidence>
<evidence type="ECO:0000256" key="10">
    <source>
        <dbReference type="RuleBase" id="RU000461"/>
    </source>
</evidence>
<dbReference type="PANTHER" id="PTHR46300">
    <property type="entry name" value="P450, PUTATIVE (EUROFUNG)-RELATED-RELATED"/>
    <property type="match status" value="1"/>
</dbReference>
<reference evidence="12 13" key="1">
    <citation type="journal article" date="2019" name="Nat. Ecol. Evol.">
        <title>Megaphylogeny resolves global patterns of mushroom evolution.</title>
        <authorList>
            <person name="Varga T."/>
            <person name="Krizsan K."/>
            <person name="Foldi C."/>
            <person name="Dima B."/>
            <person name="Sanchez-Garcia M."/>
            <person name="Sanchez-Ramirez S."/>
            <person name="Szollosi G.J."/>
            <person name="Szarkandi J.G."/>
            <person name="Papp V."/>
            <person name="Albert L."/>
            <person name="Andreopoulos W."/>
            <person name="Angelini C."/>
            <person name="Antonin V."/>
            <person name="Barry K.W."/>
            <person name="Bougher N.L."/>
            <person name="Buchanan P."/>
            <person name="Buyck B."/>
            <person name="Bense V."/>
            <person name="Catcheside P."/>
            <person name="Chovatia M."/>
            <person name="Cooper J."/>
            <person name="Damon W."/>
            <person name="Desjardin D."/>
            <person name="Finy P."/>
            <person name="Geml J."/>
            <person name="Haridas S."/>
            <person name="Hughes K."/>
            <person name="Justo A."/>
            <person name="Karasinski D."/>
            <person name="Kautmanova I."/>
            <person name="Kiss B."/>
            <person name="Kocsube S."/>
            <person name="Kotiranta H."/>
            <person name="LaButti K.M."/>
            <person name="Lechner B.E."/>
            <person name="Liimatainen K."/>
            <person name="Lipzen A."/>
            <person name="Lukacs Z."/>
            <person name="Mihaltcheva S."/>
            <person name="Morgado L.N."/>
            <person name="Niskanen T."/>
            <person name="Noordeloos M.E."/>
            <person name="Ohm R.A."/>
            <person name="Ortiz-Santana B."/>
            <person name="Ovrebo C."/>
            <person name="Racz N."/>
            <person name="Riley R."/>
            <person name="Savchenko A."/>
            <person name="Shiryaev A."/>
            <person name="Soop K."/>
            <person name="Spirin V."/>
            <person name="Szebenyi C."/>
            <person name="Tomsovsky M."/>
            <person name="Tulloss R.E."/>
            <person name="Uehling J."/>
            <person name="Grigoriev I.V."/>
            <person name="Vagvolgyi C."/>
            <person name="Papp T."/>
            <person name="Martin F.M."/>
            <person name="Miettinen O."/>
            <person name="Hibbett D.S."/>
            <person name="Nagy L.G."/>
        </authorList>
    </citation>
    <scope>NUCLEOTIDE SEQUENCE [LARGE SCALE GENOMIC DNA]</scope>
    <source>
        <strain evidence="12 13">CBS 962.96</strain>
    </source>
</reference>
<dbReference type="OrthoDB" id="2789670at2759"/>
<feature type="transmembrane region" description="Helical" evidence="11">
    <location>
        <begin position="12"/>
        <end position="29"/>
    </location>
</feature>
<dbReference type="Proteomes" id="UP000297245">
    <property type="component" value="Unassembled WGS sequence"/>
</dbReference>
<proteinExistence type="inferred from homology"/>
<dbReference type="GO" id="GO:0005506">
    <property type="term" value="F:iron ion binding"/>
    <property type="evidence" value="ECO:0007669"/>
    <property type="project" value="InterPro"/>
</dbReference>
<dbReference type="PROSITE" id="PS00086">
    <property type="entry name" value="CYTOCHROME_P450"/>
    <property type="match status" value="1"/>
</dbReference>
<feature type="binding site" description="axial binding residue" evidence="9">
    <location>
        <position position="456"/>
    </location>
    <ligand>
        <name>heme</name>
        <dbReference type="ChEBI" id="CHEBI:30413"/>
    </ligand>
    <ligandPart>
        <name>Fe</name>
        <dbReference type="ChEBI" id="CHEBI:18248"/>
    </ligandPart>
</feature>
<comment type="cofactor">
    <cofactor evidence="1 9">
        <name>heme</name>
        <dbReference type="ChEBI" id="CHEBI:30413"/>
    </cofactor>
</comment>